<gene>
    <name evidence="2" type="ORF">GCM10023331_11930</name>
</gene>
<protein>
    <submittedName>
        <fullName evidence="2">Uncharacterized protein</fullName>
    </submittedName>
</protein>
<proteinExistence type="predicted"/>
<evidence type="ECO:0000256" key="1">
    <source>
        <dbReference type="SAM" id="MobiDB-lite"/>
    </source>
</evidence>
<reference evidence="3" key="1">
    <citation type="journal article" date="2019" name="Int. J. Syst. Evol. Microbiol.">
        <title>The Global Catalogue of Microorganisms (GCM) 10K type strain sequencing project: providing services to taxonomists for standard genome sequencing and annotation.</title>
        <authorList>
            <consortium name="The Broad Institute Genomics Platform"/>
            <consortium name="The Broad Institute Genome Sequencing Center for Infectious Disease"/>
            <person name="Wu L."/>
            <person name="Ma J."/>
        </authorList>
    </citation>
    <scope>NUCLEOTIDE SEQUENCE [LARGE SCALE GENOMIC DNA]</scope>
    <source>
        <strain evidence="3">JCM 18326</strain>
    </source>
</reference>
<evidence type="ECO:0000313" key="2">
    <source>
        <dbReference type="EMBL" id="GAA4828492.1"/>
    </source>
</evidence>
<evidence type="ECO:0000313" key="3">
    <source>
        <dbReference type="Proteomes" id="UP001500298"/>
    </source>
</evidence>
<dbReference type="Proteomes" id="UP001500298">
    <property type="component" value="Unassembled WGS sequence"/>
</dbReference>
<dbReference type="EMBL" id="BAABJX010000020">
    <property type="protein sequence ID" value="GAA4828492.1"/>
    <property type="molecule type" value="Genomic_DNA"/>
</dbReference>
<sequence length="124" mass="14611">MRRRKNYPGDLRQLGTKDYSLILGNLMNYRNQLIRETEDQKIGALFLKISEKLKELGYSKASTQTKNKAGVKKQGKFENITLKKKKEVVEISLECWKEGKEKHEEAKRINKEKEKQLKDKQDLK</sequence>
<name>A0ABP9D9I1_9BACT</name>
<comment type="caution">
    <text evidence="2">The sequence shown here is derived from an EMBL/GenBank/DDBJ whole genome shotgun (WGS) entry which is preliminary data.</text>
</comment>
<feature type="region of interest" description="Disordered" evidence="1">
    <location>
        <begin position="99"/>
        <end position="124"/>
    </location>
</feature>
<accession>A0ABP9D9I1</accession>
<organism evidence="2 3">
    <name type="scientific">Algivirga pacifica</name>
    <dbReference type="NCBI Taxonomy" id="1162670"/>
    <lineage>
        <taxon>Bacteria</taxon>
        <taxon>Pseudomonadati</taxon>
        <taxon>Bacteroidota</taxon>
        <taxon>Cytophagia</taxon>
        <taxon>Cytophagales</taxon>
        <taxon>Flammeovirgaceae</taxon>
        <taxon>Algivirga</taxon>
    </lineage>
</organism>
<dbReference type="RefSeq" id="WP_345370044.1">
    <property type="nucleotide sequence ID" value="NZ_BAABJX010000020.1"/>
</dbReference>
<keyword evidence="3" id="KW-1185">Reference proteome</keyword>